<accession>A0A4D5RF08</accession>
<name>A0A4D5RF08_IXOSC</name>
<reference evidence="1" key="1">
    <citation type="submission" date="2019-04" db="EMBL/GenBank/DDBJ databases">
        <title>An insight into the mialome of Ixodes scapularis.</title>
        <authorList>
            <person name="Ribeiro J.M."/>
            <person name="Mather T.N."/>
            <person name="Karim S."/>
        </authorList>
    </citation>
    <scope>NUCLEOTIDE SEQUENCE</scope>
</reference>
<dbReference type="AlphaFoldDB" id="A0A4D5RF08"/>
<sequence length="78" mass="9073">MRLQLLYSSIFFIDSTFTQPLKESSALSCPSTIVQNACALLWHELLLPLDILLTRFCFTDTLPVKGMHIKKHRYKYKP</sequence>
<dbReference type="EMBL" id="GHJT01001518">
    <property type="protein sequence ID" value="MOY35489.1"/>
    <property type="molecule type" value="Transcribed_RNA"/>
</dbReference>
<evidence type="ECO:0000313" key="1">
    <source>
        <dbReference type="EMBL" id="MOY35489.1"/>
    </source>
</evidence>
<proteinExistence type="predicted"/>
<organism evidence="1">
    <name type="scientific">Ixodes scapularis</name>
    <name type="common">Black-legged tick</name>
    <name type="synonym">Deer tick</name>
    <dbReference type="NCBI Taxonomy" id="6945"/>
    <lineage>
        <taxon>Eukaryota</taxon>
        <taxon>Metazoa</taxon>
        <taxon>Ecdysozoa</taxon>
        <taxon>Arthropoda</taxon>
        <taxon>Chelicerata</taxon>
        <taxon>Arachnida</taxon>
        <taxon>Acari</taxon>
        <taxon>Parasitiformes</taxon>
        <taxon>Ixodida</taxon>
        <taxon>Ixodoidea</taxon>
        <taxon>Ixodidae</taxon>
        <taxon>Ixodinae</taxon>
        <taxon>Ixodes</taxon>
    </lineage>
</organism>
<protein>
    <submittedName>
        <fullName evidence="1">Putative secreted protein</fullName>
    </submittedName>
</protein>